<dbReference type="AlphaFoldDB" id="A0A0S7Y6B5"/>
<comment type="caution">
    <text evidence="5">The sequence shown here is derived from an EMBL/GenBank/DDBJ whole genome shotgun (WGS) entry which is preliminary data.</text>
</comment>
<dbReference type="GO" id="GO:0016887">
    <property type="term" value="F:ATP hydrolysis activity"/>
    <property type="evidence" value="ECO:0007669"/>
    <property type="project" value="InterPro"/>
</dbReference>
<organism evidence="5 6">
    <name type="scientific">candidate division WOR-1 bacterium DG_54_3</name>
    <dbReference type="NCBI Taxonomy" id="1703775"/>
    <lineage>
        <taxon>Bacteria</taxon>
        <taxon>Bacillati</taxon>
        <taxon>Saganbacteria</taxon>
    </lineage>
</organism>
<proteinExistence type="predicted"/>
<dbReference type="Gene3D" id="3.40.50.300">
    <property type="entry name" value="P-loop containing nucleotide triphosphate hydrolases"/>
    <property type="match status" value="1"/>
</dbReference>
<evidence type="ECO:0000259" key="4">
    <source>
        <dbReference type="PROSITE" id="PS50893"/>
    </source>
</evidence>
<dbReference type="Proteomes" id="UP000051861">
    <property type="component" value="Unassembled WGS sequence"/>
</dbReference>
<protein>
    <submittedName>
        <fullName evidence="5">ABC transporter</fullName>
    </submittedName>
</protein>
<name>A0A0S7Y6B5_UNCSA</name>
<feature type="domain" description="ABC transporter" evidence="4">
    <location>
        <begin position="2"/>
        <end position="238"/>
    </location>
</feature>
<dbReference type="PANTHER" id="PTHR43023:SF6">
    <property type="entry name" value="INTERMEMBRANE PHOSPHOLIPID TRANSPORT SYSTEM ATP-BINDING PROTEIN MLAF"/>
    <property type="match status" value="1"/>
</dbReference>
<dbReference type="InterPro" id="IPR017871">
    <property type="entry name" value="ABC_transporter-like_CS"/>
</dbReference>
<dbReference type="PROSITE" id="PS00211">
    <property type="entry name" value="ABC_TRANSPORTER_1"/>
    <property type="match status" value="1"/>
</dbReference>
<evidence type="ECO:0000256" key="2">
    <source>
        <dbReference type="ARBA" id="ARBA00022741"/>
    </source>
</evidence>
<reference evidence="5 6" key="1">
    <citation type="journal article" date="2015" name="Microbiome">
        <title>Genomic resolution of linkages in carbon, nitrogen, and sulfur cycling among widespread estuary sediment bacteria.</title>
        <authorList>
            <person name="Baker B.J."/>
            <person name="Lazar C.S."/>
            <person name="Teske A.P."/>
            <person name="Dick G.J."/>
        </authorList>
    </citation>
    <scope>NUCLEOTIDE SEQUENCE [LARGE SCALE GENOMIC DNA]</scope>
    <source>
        <strain evidence="5">DG_54_3</strain>
    </source>
</reference>
<evidence type="ECO:0000256" key="3">
    <source>
        <dbReference type="ARBA" id="ARBA00022840"/>
    </source>
</evidence>
<gene>
    <name evidence="5" type="ORF">AMJ44_00425</name>
</gene>
<dbReference type="EMBL" id="LIZX01000004">
    <property type="protein sequence ID" value="KPJ70214.1"/>
    <property type="molecule type" value="Genomic_DNA"/>
</dbReference>
<dbReference type="CDD" id="cd03261">
    <property type="entry name" value="ABC_Org_Solvent_Resistant"/>
    <property type="match status" value="1"/>
</dbReference>
<dbReference type="Pfam" id="PF00005">
    <property type="entry name" value="ABC_tran"/>
    <property type="match status" value="1"/>
</dbReference>
<keyword evidence="2" id="KW-0547">Nucleotide-binding</keyword>
<dbReference type="GO" id="GO:0005524">
    <property type="term" value="F:ATP binding"/>
    <property type="evidence" value="ECO:0007669"/>
    <property type="project" value="UniProtKB-KW"/>
</dbReference>
<evidence type="ECO:0000313" key="6">
    <source>
        <dbReference type="Proteomes" id="UP000051861"/>
    </source>
</evidence>
<dbReference type="PATRIC" id="fig|1703775.3.peg.70"/>
<evidence type="ECO:0000256" key="1">
    <source>
        <dbReference type="ARBA" id="ARBA00022448"/>
    </source>
</evidence>
<dbReference type="PANTHER" id="PTHR43023">
    <property type="entry name" value="PROTEIN TRIGALACTOSYLDIACYLGLYCEROL 3, CHLOROPLASTIC"/>
    <property type="match status" value="1"/>
</dbReference>
<dbReference type="InterPro" id="IPR027417">
    <property type="entry name" value="P-loop_NTPase"/>
</dbReference>
<dbReference type="PROSITE" id="PS50893">
    <property type="entry name" value="ABC_TRANSPORTER_2"/>
    <property type="match status" value="1"/>
</dbReference>
<evidence type="ECO:0000313" key="5">
    <source>
        <dbReference type="EMBL" id="KPJ70214.1"/>
    </source>
</evidence>
<accession>A0A0S7Y6B5</accession>
<keyword evidence="3" id="KW-0067">ATP-binding</keyword>
<dbReference type="InterPro" id="IPR003593">
    <property type="entry name" value="AAA+_ATPase"/>
</dbReference>
<keyword evidence="1" id="KW-0813">Transport</keyword>
<dbReference type="SMART" id="SM00382">
    <property type="entry name" value="AAA"/>
    <property type="match status" value="1"/>
</dbReference>
<dbReference type="InterPro" id="IPR003439">
    <property type="entry name" value="ABC_transporter-like_ATP-bd"/>
</dbReference>
<sequence>MLRIVDLYKSFGEKKVLRGVNLEVEKGETMAIIGQSGSGKSVLLKHLIGILKPDRGEIYVDGERITHLKEGELSRITKKFGMLFQGAALFDSLTVGQNVSFGLERYTDYSSEKIQALVAESLAKVGLRGIENLMPHELSGGMKKRVGLARAIAYRPEIILYDEPSTGIDPIRADAINELINLMKKELKVTSVVITHDMVSSYKVADRMAMLHEGKIVLTGTPEEIKNSGNQVIQQFIHGRAKGPIENW</sequence>
<dbReference type="SUPFAM" id="SSF52540">
    <property type="entry name" value="P-loop containing nucleoside triphosphate hydrolases"/>
    <property type="match status" value="1"/>
</dbReference>